<dbReference type="AlphaFoldDB" id="C3XQY0"/>
<evidence type="ECO:0000256" key="1">
    <source>
        <dbReference type="SAM" id="MobiDB-lite"/>
    </source>
</evidence>
<feature type="compositionally biased region" description="Basic and acidic residues" evidence="1">
    <location>
        <begin position="18"/>
        <end position="30"/>
    </location>
</feature>
<feature type="region of interest" description="Disordered" evidence="1">
    <location>
        <begin position="70"/>
        <end position="132"/>
    </location>
</feature>
<feature type="non-terminal residue" evidence="2">
    <location>
        <position position="244"/>
    </location>
</feature>
<protein>
    <submittedName>
        <fullName evidence="2">Uncharacterized protein</fullName>
    </submittedName>
</protein>
<feature type="compositionally biased region" description="Basic and acidic residues" evidence="1">
    <location>
        <begin position="94"/>
        <end position="106"/>
    </location>
</feature>
<dbReference type="InParanoid" id="C3XQY0"/>
<sequence>MAFNSYMPNKKGTVLAMSEKRSSLHSREGLKFPPAATNSSSRGSGRRQPMIVDHNLRPVKVAAPVVDWEHEKKRQSGAANMTEIPVQCPINNSPRHDRGRSTDRHGSAARSSSCEVASTRRDDTKAASLPEPLHDVMNALPEGLRSKLSNYIESHEKLKTEHDCLKSQVSLYKLKLRTTKNLDERLSSLMASNERSLENCPITSLHCTTQVAFHVARKQIQKLYRHQNNILRGSLRSEEPVIAK</sequence>
<name>C3XQY0_BRAFL</name>
<proteinExistence type="predicted"/>
<organism>
    <name type="scientific">Branchiostoma floridae</name>
    <name type="common">Florida lancelet</name>
    <name type="synonym">Amphioxus</name>
    <dbReference type="NCBI Taxonomy" id="7739"/>
    <lineage>
        <taxon>Eukaryota</taxon>
        <taxon>Metazoa</taxon>
        <taxon>Chordata</taxon>
        <taxon>Cephalochordata</taxon>
        <taxon>Leptocardii</taxon>
        <taxon>Amphioxiformes</taxon>
        <taxon>Branchiostomatidae</taxon>
        <taxon>Branchiostoma</taxon>
    </lineage>
</organism>
<gene>
    <name evidence="2" type="ORF">BRAFLDRAFT_71794</name>
</gene>
<evidence type="ECO:0000313" key="2">
    <source>
        <dbReference type="EMBL" id="EEN69575.1"/>
    </source>
</evidence>
<feature type="region of interest" description="Disordered" evidence="1">
    <location>
        <begin position="18"/>
        <end position="52"/>
    </location>
</feature>
<reference evidence="2" key="1">
    <citation type="journal article" date="2008" name="Nature">
        <title>The amphioxus genome and the evolution of the chordate karyotype.</title>
        <authorList>
            <consortium name="US DOE Joint Genome Institute (JGI-PGF)"/>
            <person name="Putnam N.H."/>
            <person name="Butts T."/>
            <person name="Ferrier D.E.K."/>
            <person name="Furlong R.F."/>
            <person name="Hellsten U."/>
            <person name="Kawashima T."/>
            <person name="Robinson-Rechavi M."/>
            <person name="Shoguchi E."/>
            <person name="Terry A."/>
            <person name="Yu J.-K."/>
            <person name="Benito-Gutierrez E.L."/>
            <person name="Dubchak I."/>
            <person name="Garcia-Fernandez J."/>
            <person name="Gibson-Brown J.J."/>
            <person name="Grigoriev I.V."/>
            <person name="Horton A.C."/>
            <person name="de Jong P.J."/>
            <person name="Jurka J."/>
            <person name="Kapitonov V.V."/>
            <person name="Kohara Y."/>
            <person name="Kuroki Y."/>
            <person name="Lindquist E."/>
            <person name="Lucas S."/>
            <person name="Osoegawa K."/>
            <person name="Pennacchio L.A."/>
            <person name="Salamov A.A."/>
            <person name="Satou Y."/>
            <person name="Sauka-Spengler T."/>
            <person name="Schmutz J."/>
            <person name="Shin-I T."/>
            <person name="Toyoda A."/>
            <person name="Bronner-Fraser M."/>
            <person name="Fujiyama A."/>
            <person name="Holland L.Z."/>
            <person name="Holland P.W.H."/>
            <person name="Satoh N."/>
            <person name="Rokhsar D.S."/>
        </authorList>
    </citation>
    <scope>NUCLEOTIDE SEQUENCE [LARGE SCALE GENOMIC DNA]</scope>
    <source>
        <strain evidence="2">S238N-H82</strain>
        <tissue evidence="2">Testes</tissue>
    </source>
</reference>
<accession>C3XQY0</accession>
<dbReference type="EMBL" id="GG666456">
    <property type="protein sequence ID" value="EEN69575.1"/>
    <property type="molecule type" value="Genomic_DNA"/>
</dbReference>